<organism evidence="4">
    <name type="scientific">Prunus dulcis</name>
    <name type="common">Almond</name>
    <name type="synonym">Amygdalus dulcis</name>
    <dbReference type="NCBI Taxonomy" id="3755"/>
    <lineage>
        <taxon>Eukaryota</taxon>
        <taxon>Viridiplantae</taxon>
        <taxon>Streptophyta</taxon>
        <taxon>Embryophyta</taxon>
        <taxon>Tracheophyta</taxon>
        <taxon>Spermatophyta</taxon>
        <taxon>Magnoliopsida</taxon>
        <taxon>eudicotyledons</taxon>
        <taxon>Gunneridae</taxon>
        <taxon>Pentapetalae</taxon>
        <taxon>rosids</taxon>
        <taxon>fabids</taxon>
        <taxon>Rosales</taxon>
        <taxon>Rosaceae</taxon>
        <taxon>Amygdaloideae</taxon>
        <taxon>Amygdaleae</taxon>
        <taxon>Prunus</taxon>
    </lineage>
</organism>
<comment type="cofactor">
    <cofactor evidence="2">
        <name>Mg(2+)</name>
        <dbReference type="ChEBI" id="CHEBI:18420"/>
    </cofactor>
</comment>
<name>A0A5H2XSG3_PRUDU</name>
<feature type="binding site" evidence="1">
    <location>
        <position position="88"/>
    </location>
    <ligand>
        <name>alpha-D-mannose 1-phosphate</name>
        <dbReference type="ChEBI" id="CHEBI:58409"/>
    </ligand>
</feature>
<comment type="catalytic activity">
    <reaction evidence="3">
        <text>alpha-D-mannose 1-phosphate = D-mannose 6-phosphate</text>
        <dbReference type="Rhea" id="RHEA:11140"/>
        <dbReference type="ChEBI" id="CHEBI:58409"/>
        <dbReference type="ChEBI" id="CHEBI:58735"/>
        <dbReference type="EC" id="5.4.2.8"/>
    </reaction>
</comment>
<dbReference type="UniPathway" id="UPA00126">
    <property type="reaction ID" value="UER00424"/>
</dbReference>
<feature type="binding site" evidence="2">
    <location>
        <position position="134"/>
    </location>
    <ligand>
        <name>Mg(2+)</name>
        <dbReference type="ChEBI" id="CHEBI:18420"/>
        <label>1</label>
    </ligand>
</feature>
<dbReference type="AlphaFoldDB" id="A0A5H2XSG3"/>
<feature type="binding site" evidence="2">
    <location>
        <position position="146"/>
    </location>
    <ligand>
        <name>Mg(2+)</name>
        <dbReference type="ChEBI" id="CHEBI:18420"/>
        <label>1</label>
    </ligand>
</feature>
<comment type="subunit">
    <text evidence="3">Homodimer.</text>
</comment>
<evidence type="ECO:0000313" key="4">
    <source>
        <dbReference type="EMBL" id="BBN69599.1"/>
    </source>
</evidence>
<evidence type="ECO:0000256" key="3">
    <source>
        <dbReference type="RuleBase" id="RU361118"/>
    </source>
</evidence>
<dbReference type="GO" id="GO:0006487">
    <property type="term" value="P:protein N-linked glycosylation"/>
    <property type="evidence" value="ECO:0007669"/>
    <property type="project" value="TreeGrafter"/>
</dbReference>
<reference evidence="4" key="1">
    <citation type="journal article" date="2019" name="Science">
        <title>Mutation of a bHLH transcription factor allowed almond domestication.</title>
        <authorList>
            <person name="Sanchez-Perez R."/>
            <person name="Pavan S."/>
            <person name="Mazzeo R."/>
            <person name="Moldovan C."/>
            <person name="Aiese Cigliano R."/>
            <person name="Del Cueto J."/>
            <person name="Ricciardi F."/>
            <person name="Lotti C."/>
            <person name="Ricciardi L."/>
            <person name="Dicenta F."/>
            <person name="Lopez-Marques R.L."/>
            <person name="Lindberg Moller B."/>
        </authorList>
    </citation>
    <scope>NUCLEOTIDE SEQUENCE</scope>
</reference>
<dbReference type="GO" id="GO:0004615">
    <property type="term" value="F:phosphomannomutase activity"/>
    <property type="evidence" value="ECO:0007669"/>
    <property type="project" value="UniProtKB-EC"/>
</dbReference>
<dbReference type="PANTHER" id="PTHR10466:SF0">
    <property type="entry name" value="PHOSPHOMANNOMUTASE"/>
    <property type="match status" value="1"/>
</dbReference>
<dbReference type="GO" id="GO:0005829">
    <property type="term" value="C:cytosol"/>
    <property type="evidence" value="ECO:0007669"/>
    <property type="project" value="TreeGrafter"/>
</dbReference>
<dbReference type="EC" id="5.4.2.8" evidence="3"/>
<dbReference type="InterPro" id="IPR036412">
    <property type="entry name" value="HAD-like_sf"/>
</dbReference>
<gene>
    <name evidence="4" type="ORF">Prudu_1045S000100</name>
</gene>
<evidence type="ECO:0000256" key="1">
    <source>
        <dbReference type="PIRSR" id="PIRSR605002-2"/>
    </source>
</evidence>
<dbReference type="InterPro" id="IPR005002">
    <property type="entry name" value="PMM"/>
</dbReference>
<dbReference type="Gene3D" id="3.40.50.1000">
    <property type="entry name" value="HAD superfamily/HAD-like"/>
    <property type="match status" value="1"/>
</dbReference>
<dbReference type="InterPro" id="IPR023214">
    <property type="entry name" value="HAD_sf"/>
</dbReference>
<comment type="similarity">
    <text evidence="3">Belongs to the eukaryotic PMM family.</text>
</comment>
<evidence type="ECO:0000256" key="2">
    <source>
        <dbReference type="PIRSR" id="PIRSR605002-3"/>
    </source>
</evidence>
<keyword evidence="2" id="KW-0460">Magnesium</keyword>
<comment type="function">
    <text evidence="3">Catalyzes the interconversion of mannose-6-phosphate to mannose-1-phosphate, the precursor for the synthesis of GDP-mannose. GDP-mannose is an essential sugar nucleotide for the synthesis of D-mannose-containing cell wall polysaccharides (galactomannans and glucomannans), glycolipids, glycoproteins and the antioxidant L-ascorbate.</text>
</comment>
<sequence length="193" mass="21892">MDIPINRILLKGLKGDSASSCSQGANFIRSSEVGCLMYHQLGRNCSQEERDEFERYDKVQNTRPKMVSVLREKFAHLNLTFSIGGQISFDVVGMTFEIENGWFSMLVTGFPSRLGQDILLEIPRDFQEIHFFGDKTYKGGNDHEIYESERTVAHTVISPEDTAKQCKGVFLSPDIVPTFRNGRGKFTQDIIEV</sequence>
<keyword evidence="2" id="KW-0479">Metal-binding</keyword>
<protein>
    <recommendedName>
        <fullName evidence="3">Phosphomannomutase</fullName>
        <ecNumber evidence="3">5.4.2.8</ecNumber>
    </recommendedName>
</protein>
<dbReference type="GO" id="GO:0009298">
    <property type="term" value="P:GDP-mannose biosynthetic process"/>
    <property type="evidence" value="ECO:0007669"/>
    <property type="project" value="UniProtKB-UniPathway"/>
</dbReference>
<comment type="subcellular location">
    <subcellularLocation>
        <location evidence="3">Cytoplasm</location>
    </subcellularLocation>
</comment>
<dbReference type="EMBL" id="AP021382">
    <property type="protein sequence ID" value="BBN69599.1"/>
    <property type="molecule type" value="Genomic_DNA"/>
</dbReference>
<proteinExistence type="inferred from homology"/>
<dbReference type="SUPFAM" id="SSF56784">
    <property type="entry name" value="HAD-like"/>
    <property type="match status" value="1"/>
</dbReference>
<feature type="binding site" evidence="1">
    <location>
        <position position="50"/>
    </location>
    <ligand>
        <name>alpha-D-mannose 1-phosphate</name>
        <dbReference type="ChEBI" id="CHEBI:58409"/>
    </ligand>
</feature>
<feature type="binding site" evidence="1">
    <location>
        <position position="90"/>
    </location>
    <ligand>
        <name>alpha-D-mannose 1-phosphate</name>
        <dbReference type="ChEBI" id="CHEBI:58409"/>
    </ligand>
</feature>
<dbReference type="GO" id="GO:0006013">
    <property type="term" value="P:mannose metabolic process"/>
    <property type="evidence" value="ECO:0007669"/>
    <property type="project" value="TreeGrafter"/>
</dbReference>
<dbReference type="GO" id="GO:0046872">
    <property type="term" value="F:metal ion binding"/>
    <property type="evidence" value="ECO:0007669"/>
    <property type="project" value="UniProtKB-KW"/>
</dbReference>
<comment type="pathway">
    <text evidence="3">Nucleotide-sugar biosynthesis; GDP-alpha-D-mannose biosynthesis; alpha-D-mannose 1-phosphate from D-fructose 6-phosphate: step 2/2.</text>
</comment>
<accession>A0A5H2XSG3</accession>
<keyword evidence="3" id="KW-0963">Cytoplasm</keyword>
<dbReference type="Pfam" id="PF03332">
    <property type="entry name" value="PMM"/>
    <property type="match status" value="1"/>
</dbReference>
<feature type="binding site" evidence="1">
    <location>
        <position position="43"/>
    </location>
    <ligand>
        <name>alpha-D-mannose 1-phosphate</name>
        <dbReference type="ChEBI" id="CHEBI:58409"/>
    </ligand>
</feature>
<feature type="non-terminal residue" evidence="4">
    <location>
        <position position="193"/>
    </location>
</feature>
<feature type="binding site" evidence="2">
    <location>
        <position position="151"/>
    </location>
    <ligand>
        <name>Mg(2+)</name>
        <dbReference type="ChEBI" id="CHEBI:18420"/>
        <label>1</label>
    </ligand>
</feature>
<keyword evidence="3" id="KW-0413">Isomerase</keyword>
<dbReference type="PANTHER" id="PTHR10466">
    <property type="entry name" value="PHOSPHOMANNOMUTASE"/>
    <property type="match status" value="1"/>
</dbReference>